<reference evidence="2 3" key="1">
    <citation type="journal article" date="2010" name="Stand. Genomic Sci.">
        <title>Complete genome sequence of Haliangium ochraceum type strain (SMP-2).</title>
        <authorList>
            <consortium name="US DOE Joint Genome Institute (JGI-PGF)"/>
            <person name="Ivanova N."/>
            <person name="Daum C."/>
            <person name="Lang E."/>
            <person name="Abt B."/>
            <person name="Kopitz M."/>
            <person name="Saunders E."/>
            <person name="Lapidus A."/>
            <person name="Lucas S."/>
            <person name="Glavina Del Rio T."/>
            <person name="Nolan M."/>
            <person name="Tice H."/>
            <person name="Copeland A."/>
            <person name="Cheng J.F."/>
            <person name="Chen F."/>
            <person name="Bruce D."/>
            <person name="Goodwin L."/>
            <person name="Pitluck S."/>
            <person name="Mavromatis K."/>
            <person name="Pati A."/>
            <person name="Mikhailova N."/>
            <person name="Chen A."/>
            <person name="Palaniappan K."/>
            <person name="Land M."/>
            <person name="Hauser L."/>
            <person name="Chang Y.J."/>
            <person name="Jeffries C.D."/>
            <person name="Detter J.C."/>
            <person name="Brettin T."/>
            <person name="Rohde M."/>
            <person name="Goker M."/>
            <person name="Bristow J."/>
            <person name="Markowitz V."/>
            <person name="Eisen J.A."/>
            <person name="Hugenholtz P."/>
            <person name="Kyrpides N.C."/>
            <person name="Klenk H.P."/>
        </authorList>
    </citation>
    <scope>NUCLEOTIDE SEQUENCE [LARGE SCALE GENOMIC DNA]</scope>
    <source>
        <strain evidence="3">DSM 14365 / CIP 107738 / JCM 11303 / AJ 13395 / SMP-2</strain>
    </source>
</reference>
<dbReference type="EMBL" id="CP001804">
    <property type="protein sequence ID" value="ACY13517.1"/>
    <property type="molecule type" value="Genomic_DNA"/>
</dbReference>
<feature type="compositionally biased region" description="Acidic residues" evidence="1">
    <location>
        <begin position="120"/>
        <end position="135"/>
    </location>
</feature>
<dbReference type="HOGENOM" id="CLU_116205_0_0_7"/>
<feature type="compositionally biased region" description="Low complexity" evidence="1">
    <location>
        <begin position="193"/>
        <end position="204"/>
    </location>
</feature>
<name>D0LPF2_HALO1</name>
<evidence type="ECO:0000256" key="1">
    <source>
        <dbReference type="SAM" id="MobiDB-lite"/>
    </source>
</evidence>
<sequence length="204" mass="20482">MLEHAPTRGGRCNDHQTPDRTYHVHRAANIPRAVPQRSRGPEALANAAKEALEQLPYIPKEPCGKGEDDPLSGPESALRTGRLCGLVCCTATAAEGALSTCSKLIDWAYANEPEGVDDAVLADDIDGDDDDDDEGSGSNGANGGGGANGSGYGSNGSGNGGPPDGGVESAAPAGSTELAEARPSRGGIALDLPPAHAPHGAPVA</sequence>
<dbReference type="AlphaFoldDB" id="D0LPF2"/>
<accession>D0LPF2</accession>
<feature type="region of interest" description="Disordered" evidence="1">
    <location>
        <begin position="120"/>
        <end position="204"/>
    </location>
</feature>
<dbReference type="Proteomes" id="UP000001880">
    <property type="component" value="Chromosome"/>
</dbReference>
<proteinExistence type="predicted"/>
<dbReference type="KEGG" id="hoh:Hoch_0908"/>
<organism evidence="2 3">
    <name type="scientific">Haliangium ochraceum (strain DSM 14365 / JCM 11303 / SMP-2)</name>
    <dbReference type="NCBI Taxonomy" id="502025"/>
    <lineage>
        <taxon>Bacteria</taxon>
        <taxon>Pseudomonadati</taxon>
        <taxon>Myxococcota</taxon>
        <taxon>Polyangia</taxon>
        <taxon>Haliangiales</taxon>
        <taxon>Kofleriaceae</taxon>
        <taxon>Haliangium</taxon>
    </lineage>
</organism>
<evidence type="ECO:0000313" key="3">
    <source>
        <dbReference type="Proteomes" id="UP000001880"/>
    </source>
</evidence>
<gene>
    <name evidence="2" type="ordered locus">Hoch_0908</name>
</gene>
<protein>
    <submittedName>
        <fullName evidence="2">Uncharacterized protein</fullName>
    </submittedName>
</protein>
<feature type="compositionally biased region" description="Gly residues" evidence="1">
    <location>
        <begin position="137"/>
        <end position="164"/>
    </location>
</feature>
<evidence type="ECO:0000313" key="2">
    <source>
        <dbReference type="EMBL" id="ACY13517.1"/>
    </source>
</evidence>
<keyword evidence="3" id="KW-1185">Reference proteome</keyword>